<gene>
    <name evidence="1" type="ORF">JIN81_17015</name>
</gene>
<dbReference type="Pfam" id="PF18937">
    <property type="entry name" value="DUF5685"/>
    <property type="match status" value="1"/>
</dbReference>
<dbReference type="AlphaFoldDB" id="A0A934VCR8"/>
<evidence type="ECO:0000313" key="2">
    <source>
        <dbReference type="Proteomes" id="UP000658278"/>
    </source>
</evidence>
<sequence>MFGFIASPCARCTESVFPAWRGSFCGLARCLGREYGNAARMLVNRDATFLALVGMSLDRAEPRWQAATCCNPFAAPFPVSDDHPAVQHAAAVSICGLAAKLDDDTRDEGPARRVASRLGGWFTGPAVDRAVGWLNSSSFPTQTVLDRLGSQEEYEMQCPERADAPTAEAFGRITGHLAMLLELPHEHQRLHALGSSLGSLVYWRDAWDDREADRRRGRFNPFDQLDSGTIRSRIQSAWNGFRDHLGSLSLQRHQLLFPSLLDTTAQCHGSFLELSPGGGKKRRRKKRDSCWDHCDCCHGCGDCCDCGSSCGRSGGKSSGCADACCDTGPGDSGCCDCCPCDGCSCN</sequence>
<keyword evidence="2" id="KW-1185">Reference proteome</keyword>
<dbReference type="InterPro" id="IPR043740">
    <property type="entry name" value="DUF5685"/>
</dbReference>
<reference evidence="1" key="1">
    <citation type="submission" date="2021-01" db="EMBL/GenBank/DDBJ databases">
        <title>Modified the classification status of verrucomicrobia.</title>
        <authorList>
            <person name="Feng X."/>
        </authorList>
    </citation>
    <scope>NUCLEOTIDE SEQUENCE</scope>
    <source>
        <strain evidence="1">KCTC 22201</strain>
    </source>
</reference>
<dbReference type="Proteomes" id="UP000658278">
    <property type="component" value="Unassembled WGS sequence"/>
</dbReference>
<dbReference type="RefSeq" id="WP_200282743.1">
    <property type="nucleotide sequence ID" value="NZ_JAENII010000016.1"/>
</dbReference>
<accession>A0A934VCR8</accession>
<proteinExistence type="predicted"/>
<protein>
    <submittedName>
        <fullName evidence="1">Uncharacterized protein</fullName>
    </submittedName>
</protein>
<dbReference type="EMBL" id="JAENII010000016">
    <property type="protein sequence ID" value="MBK1828738.1"/>
    <property type="molecule type" value="Genomic_DNA"/>
</dbReference>
<evidence type="ECO:0000313" key="1">
    <source>
        <dbReference type="EMBL" id="MBK1828738.1"/>
    </source>
</evidence>
<organism evidence="1 2">
    <name type="scientific">Haloferula rosea</name>
    <dbReference type="NCBI Taxonomy" id="490093"/>
    <lineage>
        <taxon>Bacteria</taxon>
        <taxon>Pseudomonadati</taxon>
        <taxon>Verrucomicrobiota</taxon>
        <taxon>Verrucomicrobiia</taxon>
        <taxon>Verrucomicrobiales</taxon>
        <taxon>Verrucomicrobiaceae</taxon>
        <taxon>Haloferula</taxon>
    </lineage>
</organism>
<name>A0A934VCR8_9BACT</name>
<comment type="caution">
    <text evidence="1">The sequence shown here is derived from an EMBL/GenBank/DDBJ whole genome shotgun (WGS) entry which is preliminary data.</text>
</comment>